<sequence>MRMASGAANQKVMTFDEAWPILQEEAINKIIDHLEGIQNHQFTSGEYMRFYTIVYNVCFPDKIGPENNKMYEQYKKTFQDYISSKVLPSLRGKKNEDLLQELLKRWNNHKILTRWLSRFFHYLDRYFAVLKNLPGVGTCSHLIFYNLVYGELNDQIRDAIISLIDKEREGEQIDEETLKKALDIYVEIEEGSKKYYEKDFEEAMMNATTTFYSKKALEWISNESYEDYMIKVEECINLEKNRVSNYLKFRSKNKIIEIVQHELLNVHASKLEEKKHYHEAVNKTEN</sequence>
<dbReference type="FunFam" id="1.20.1310.10:FF:000001">
    <property type="entry name" value="Cullin 3"/>
    <property type="match status" value="1"/>
</dbReference>
<feature type="domain" description="Cullin N-terminal" evidence="2">
    <location>
        <begin position="29"/>
        <end position="281"/>
    </location>
</feature>
<proteinExistence type="inferred from homology"/>
<evidence type="ECO:0000313" key="3">
    <source>
        <dbReference type="EMBL" id="KAL3828613.1"/>
    </source>
</evidence>
<evidence type="ECO:0000313" key="4">
    <source>
        <dbReference type="Proteomes" id="UP001634393"/>
    </source>
</evidence>
<protein>
    <recommendedName>
        <fullName evidence="2">Cullin N-terminal domain-containing protein</fullName>
    </recommendedName>
</protein>
<dbReference type="Pfam" id="PF00888">
    <property type="entry name" value="Cullin"/>
    <property type="match status" value="1"/>
</dbReference>
<dbReference type="AlphaFoldDB" id="A0ABD3SWL8"/>
<name>A0ABD3SWL8_9LAMI</name>
<dbReference type="EMBL" id="JBJXBP010000005">
    <property type="protein sequence ID" value="KAL3828613.1"/>
    <property type="molecule type" value="Genomic_DNA"/>
</dbReference>
<dbReference type="InterPro" id="IPR016159">
    <property type="entry name" value="Cullin_repeat-like_dom_sf"/>
</dbReference>
<dbReference type="PANTHER" id="PTHR11932">
    <property type="entry name" value="CULLIN"/>
    <property type="match status" value="1"/>
</dbReference>
<keyword evidence="4" id="KW-1185">Reference proteome</keyword>
<reference evidence="3 4" key="1">
    <citation type="submission" date="2024-12" db="EMBL/GenBank/DDBJ databases">
        <title>The unique morphological basis and parallel evolutionary history of personate flowers in Penstemon.</title>
        <authorList>
            <person name="Depatie T.H."/>
            <person name="Wessinger C.A."/>
        </authorList>
    </citation>
    <scope>NUCLEOTIDE SEQUENCE [LARGE SCALE GENOMIC DNA]</scope>
    <source>
        <strain evidence="3">WTNN_2</strain>
        <tissue evidence="3">Leaf</tissue>
    </source>
</reference>
<comment type="caution">
    <text evidence="3">The sequence shown here is derived from an EMBL/GenBank/DDBJ whole genome shotgun (WGS) entry which is preliminary data.</text>
</comment>
<comment type="similarity">
    <text evidence="1">Belongs to the cullin family.</text>
</comment>
<evidence type="ECO:0000259" key="2">
    <source>
        <dbReference type="Pfam" id="PF00888"/>
    </source>
</evidence>
<dbReference type="Proteomes" id="UP001634393">
    <property type="component" value="Unassembled WGS sequence"/>
</dbReference>
<dbReference type="SUPFAM" id="SSF74788">
    <property type="entry name" value="Cullin repeat-like"/>
    <property type="match status" value="1"/>
</dbReference>
<dbReference type="InterPro" id="IPR045093">
    <property type="entry name" value="Cullin"/>
</dbReference>
<gene>
    <name evidence="3" type="ORF">ACJIZ3_017415</name>
</gene>
<dbReference type="Gene3D" id="1.20.1310.10">
    <property type="entry name" value="Cullin Repeats"/>
    <property type="match status" value="2"/>
</dbReference>
<dbReference type="InterPro" id="IPR001373">
    <property type="entry name" value="Cullin_N"/>
</dbReference>
<organism evidence="3 4">
    <name type="scientific">Penstemon smallii</name>
    <dbReference type="NCBI Taxonomy" id="265156"/>
    <lineage>
        <taxon>Eukaryota</taxon>
        <taxon>Viridiplantae</taxon>
        <taxon>Streptophyta</taxon>
        <taxon>Embryophyta</taxon>
        <taxon>Tracheophyta</taxon>
        <taxon>Spermatophyta</taxon>
        <taxon>Magnoliopsida</taxon>
        <taxon>eudicotyledons</taxon>
        <taxon>Gunneridae</taxon>
        <taxon>Pentapetalae</taxon>
        <taxon>asterids</taxon>
        <taxon>lamiids</taxon>
        <taxon>Lamiales</taxon>
        <taxon>Plantaginaceae</taxon>
        <taxon>Cheloneae</taxon>
        <taxon>Penstemon</taxon>
    </lineage>
</organism>
<evidence type="ECO:0000256" key="1">
    <source>
        <dbReference type="ARBA" id="ARBA00006019"/>
    </source>
</evidence>
<accession>A0ABD3SWL8</accession>